<dbReference type="EMBL" id="JAYGIM010000018">
    <property type="protein sequence ID" value="MEA5429180.1"/>
    <property type="molecule type" value="Genomic_DNA"/>
</dbReference>
<organism evidence="5 6">
    <name type="scientific">Arcicella lustrica</name>
    <dbReference type="NCBI Taxonomy" id="2984196"/>
    <lineage>
        <taxon>Bacteria</taxon>
        <taxon>Pseudomonadati</taxon>
        <taxon>Bacteroidota</taxon>
        <taxon>Cytophagia</taxon>
        <taxon>Cytophagales</taxon>
        <taxon>Flectobacillaceae</taxon>
        <taxon>Arcicella</taxon>
    </lineage>
</organism>
<dbReference type="PANTHER" id="PTHR30273:SF2">
    <property type="entry name" value="PROTEIN FECR"/>
    <property type="match status" value="1"/>
</dbReference>
<keyword evidence="6" id="KW-1185">Reference proteome</keyword>
<accession>A0ABU5SPI7</accession>
<feature type="domain" description="FecR protein" evidence="3">
    <location>
        <begin position="151"/>
        <end position="234"/>
    </location>
</feature>
<sequence>MRSYLHYSPEELAKDDFFIQWVTTPNSSSEIFWQNWLSTNPSKREDLEVAIQLVMLANQVVETDVSNTEIKALKESIFERIEQIEQTITVKSYRIWYWASAAAVAGLAFFLSFYFLQNSSKSINSYENQIVSASKQYELVEVENISTSLKLVNLPDGSSILLKEGTKLSYPSNFSEKKREVYLTGEAFFEIAKDANKPFYVHANQITTKVLGTSFNISAYPTQKIVVSVKTGKVAIFKTGTEEATEQEQHKELTGIVLEKGEKAVFEKNQITQVNPTEAFVKTQIEAPIEQMSFEFEETNVRDIFKRIEKAYQIDIIYDDAVLGSCPITASLTDEPLTEKLKLICKAVHADYRKTSDDKILVTGTGCR</sequence>
<evidence type="ECO:0000256" key="2">
    <source>
        <dbReference type="SAM" id="Phobius"/>
    </source>
</evidence>
<evidence type="ECO:0000313" key="6">
    <source>
        <dbReference type="Proteomes" id="UP001302222"/>
    </source>
</evidence>
<evidence type="ECO:0000259" key="4">
    <source>
        <dbReference type="Pfam" id="PF16344"/>
    </source>
</evidence>
<dbReference type="Gene3D" id="3.55.50.30">
    <property type="match status" value="1"/>
</dbReference>
<dbReference type="RefSeq" id="WP_323689302.1">
    <property type="nucleotide sequence ID" value="NZ_JAYGIM010000018.1"/>
</dbReference>
<dbReference type="InterPro" id="IPR006860">
    <property type="entry name" value="FecR"/>
</dbReference>
<feature type="domain" description="Protein FecR C-terminal" evidence="4">
    <location>
        <begin position="294"/>
        <end position="362"/>
    </location>
</feature>
<keyword evidence="1" id="KW-0175">Coiled coil</keyword>
<dbReference type="Proteomes" id="UP001302222">
    <property type="component" value="Unassembled WGS sequence"/>
</dbReference>
<dbReference type="InterPro" id="IPR012373">
    <property type="entry name" value="Ferrdict_sens_TM"/>
</dbReference>
<dbReference type="PIRSF" id="PIRSF018266">
    <property type="entry name" value="FecR"/>
    <property type="match status" value="1"/>
</dbReference>
<evidence type="ECO:0000256" key="1">
    <source>
        <dbReference type="SAM" id="Coils"/>
    </source>
</evidence>
<name>A0ABU5SPI7_9BACT</name>
<feature type="coiled-coil region" evidence="1">
    <location>
        <begin position="116"/>
        <end position="143"/>
    </location>
</feature>
<dbReference type="Gene3D" id="2.60.120.1440">
    <property type="match status" value="1"/>
</dbReference>
<dbReference type="InterPro" id="IPR032508">
    <property type="entry name" value="FecR_C"/>
</dbReference>
<keyword evidence="2" id="KW-1133">Transmembrane helix</keyword>
<keyword evidence="2" id="KW-0472">Membrane</keyword>
<evidence type="ECO:0000259" key="3">
    <source>
        <dbReference type="Pfam" id="PF04773"/>
    </source>
</evidence>
<comment type="caution">
    <text evidence="5">The sequence shown here is derived from an EMBL/GenBank/DDBJ whole genome shotgun (WGS) entry which is preliminary data.</text>
</comment>
<feature type="transmembrane region" description="Helical" evidence="2">
    <location>
        <begin position="95"/>
        <end position="116"/>
    </location>
</feature>
<protein>
    <submittedName>
        <fullName evidence="5">FecR family protein</fullName>
    </submittedName>
</protein>
<proteinExistence type="predicted"/>
<reference evidence="5 6" key="1">
    <citation type="submission" date="2023-12" db="EMBL/GenBank/DDBJ databases">
        <title>Novel species of the genus Arcicella isolated from rivers.</title>
        <authorList>
            <person name="Lu H."/>
        </authorList>
    </citation>
    <scope>NUCLEOTIDE SEQUENCE [LARGE SCALE GENOMIC DNA]</scope>
    <source>
        <strain evidence="5 6">DC25W</strain>
    </source>
</reference>
<evidence type="ECO:0000313" key="5">
    <source>
        <dbReference type="EMBL" id="MEA5429180.1"/>
    </source>
</evidence>
<dbReference type="Pfam" id="PF16344">
    <property type="entry name" value="FecR_C"/>
    <property type="match status" value="1"/>
</dbReference>
<keyword evidence="2" id="KW-0812">Transmembrane</keyword>
<gene>
    <name evidence="5" type="ORF">VB798_21495</name>
</gene>
<dbReference type="Pfam" id="PF04773">
    <property type="entry name" value="FecR"/>
    <property type="match status" value="1"/>
</dbReference>
<dbReference type="PANTHER" id="PTHR30273">
    <property type="entry name" value="PERIPLASMIC SIGNAL SENSOR AND SIGMA FACTOR ACTIVATOR FECR-RELATED"/>
    <property type="match status" value="1"/>
</dbReference>